<dbReference type="RefSeq" id="WP_120193397.1">
    <property type="nucleotide sequence ID" value="NZ_RAPK01000009.1"/>
</dbReference>
<feature type="binding site" evidence="10">
    <location>
        <position position="125"/>
    </location>
    <ligand>
        <name>Fe cation</name>
        <dbReference type="ChEBI" id="CHEBI:24875"/>
    </ligand>
</feature>
<evidence type="ECO:0000256" key="9">
    <source>
        <dbReference type="PIRSR" id="PIRSR602481-1"/>
    </source>
</evidence>
<evidence type="ECO:0000313" key="11">
    <source>
        <dbReference type="EMBL" id="RKD73008.1"/>
    </source>
</evidence>
<dbReference type="GO" id="GO:0045892">
    <property type="term" value="P:negative regulation of DNA-templated transcription"/>
    <property type="evidence" value="ECO:0007669"/>
    <property type="project" value="TreeGrafter"/>
</dbReference>
<evidence type="ECO:0000256" key="8">
    <source>
        <dbReference type="ARBA" id="ARBA00023163"/>
    </source>
</evidence>
<evidence type="ECO:0000256" key="3">
    <source>
        <dbReference type="ARBA" id="ARBA00022490"/>
    </source>
</evidence>
<feature type="binding site" evidence="9">
    <location>
        <position position="136"/>
    </location>
    <ligand>
        <name>Zn(2+)</name>
        <dbReference type="ChEBI" id="CHEBI:29105"/>
    </ligand>
</feature>
<evidence type="ECO:0000256" key="7">
    <source>
        <dbReference type="ARBA" id="ARBA00023125"/>
    </source>
</evidence>
<dbReference type="InterPro" id="IPR036388">
    <property type="entry name" value="WH-like_DNA-bd_sf"/>
</dbReference>
<evidence type="ECO:0000256" key="2">
    <source>
        <dbReference type="ARBA" id="ARBA00007957"/>
    </source>
</evidence>
<feature type="binding site" evidence="9">
    <location>
        <position position="133"/>
    </location>
    <ligand>
        <name>Zn(2+)</name>
        <dbReference type="ChEBI" id="CHEBI:29105"/>
    </ligand>
</feature>
<dbReference type="Pfam" id="PF01475">
    <property type="entry name" value="FUR"/>
    <property type="match status" value="1"/>
</dbReference>
<evidence type="ECO:0000256" key="6">
    <source>
        <dbReference type="ARBA" id="ARBA00023015"/>
    </source>
</evidence>
<feature type="binding site" evidence="10">
    <location>
        <position position="89"/>
    </location>
    <ligand>
        <name>Fe cation</name>
        <dbReference type="ChEBI" id="CHEBI:24875"/>
    </ligand>
</feature>
<dbReference type="OrthoDB" id="8659436at2"/>
<dbReference type="PANTHER" id="PTHR33202:SF1">
    <property type="entry name" value="FERRIC UPTAKE REGULATION PROTEIN"/>
    <property type="match status" value="1"/>
</dbReference>
<keyword evidence="12" id="KW-1185">Reference proteome</keyword>
<dbReference type="CDD" id="cd07153">
    <property type="entry name" value="Fur_like"/>
    <property type="match status" value="1"/>
</dbReference>
<keyword evidence="9" id="KW-0479">Metal-binding</keyword>
<dbReference type="InterPro" id="IPR036390">
    <property type="entry name" value="WH_DNA-bd_sf"/>
</dbReference>
<keyword evidence="8" id="KW-0804">Transcription</keyword>
<name>A0A419V3D5_9BACL</name>
<dbReference type="Gene3D" id="3.30.1490.190">
    <property type="match status" value="1"/>
</dbReference>
<keyword evidence="3" id="KW-0963">Cytoplasm</keyword>
<dbReference type="GO" id="GO:0005737">
    <property type="term" value="C:cytoplasm"/>
    <property type="evidence" value="ECO:0007669"/>
    <property type="project" value="UniProtKB-SubCell"/>
</dbReference>
<dbReference type="SUPFAM" id="SSF46785">
    <property type="entry name" value="Winged helix' DNA-binding domain"/>
    <property type="match status" value="1"/>
</dbReference>
<accession>A0A419V3D5</accession>
<evidence type="ECO:0000256" key="5">
    <source>
        <dbReference type="ARBA" id="ARBA00022833"/>
    </source>
</evidence>
<reference evidence="11 12" key="1">
    <citation type="submission" date="2018-09" db="EMBL/GenBank/DDBJ databases">
        <title>Genomic Encyclopedia of Archaeal and Bacterial Type Strains, Phase II (KMG-II): from individual species to whole genera.</title>
        <authorList>
            <person name="Goeker M."/>
        </authorList>
    </citation>
    <scope>NUCLEOTIDE SEQUENCE [LARGE SCALE GENOMIC DNA]</scope>
    <source>
        <strain evidence="11 12">DSM 17008</strain>
    </source>
</reference>
<feature type="binding site" evidence="9">
    <location>
        <position position="95"/>
    </location>
    <ligand>
        <name>Zn(2+)</name>
        <dbReference type="ChEBI" id="CHEBI:29105"/>
    </ligand>
</feature>
<comment type="caution">
    <text evidence="11">The sequence shown here is derived from an EMBL/GenBank/DDBJ whole genome shotgun (WGS) entry which is preliminary data.</text>
</comment>
<keyword evidence="6" id="KW-0805">Transcription regulation</keyword>
<dbReference type="GO" id="GO:0003700">
    <property type="term" value="F:DNA-binding transcription factor activity"/>
    <property type="evidence" value="ECO:0007669"/>
    <property type="project" value="InterPro"/>
</dbReference>
<dbReference type="InterPro" id="IPR043135">
    <property type="entry name" value="Fur_C"/>
</dbReference>
<proteinExistence type="inferred from homology"/>
<protein>
    <submittedName>
        <fullName evidence="11">Fur family zinc uptake regulator</fullName>
    </submittedName>
</protein>
<dbReference type="GO" id="GO:1900376">
    <property type="term" value="P:regulation of secondary metabolite biosynthetic process"/>
    <property type="evidence" value="ECO:0007669"/>
    <property type="project" value="TreeGrafter"/>
</dbReference>
<dbReference type="GO" id="GO:0008270">
    <property type="term" value="F:zinc ion binding"/>
    <property type="evidence" value="ECO:0007669"/>
    <property type="project" value="TreeGrafter"/>
</dbReference>
<comment type="subcellular location">
    <subcellularLocation>
        <location evidence="1">Cytoplasm</location>
    </subcellularLocation>
</comment>
<dbReference type="EMBL" id="RAPK01000009">
    <property type="protein sequence ID" value="RKD73008.1"/>
    <property type="molecule type" value="Genomic_DNA"/>
</dbReference>
<evidence type="ECO:0000313" key="12">
    <source>
        <dbReference type="Proteomes" id="UP000285120"/>
    </source>
</evidence>
<dbReference type="AlphaFoldDB" id="A0A419V3D5"/>
<dbReference type="PANTHER" id="PTHR33202">
    <property type="entry name" value="ZINC UPTAKE REGULATION PROTEIN"/>
    <property type="match status" value="1"/>
</dbReference>
<evidence type="ECO:0000256" key="4">
    <source>
        <dbReference type="ARBA" id="ARBA00022491"/>
    </source>
</evidence>
<dbReference type="Proteomes" id="UP000285120">
    <property type="component" value="Unassembled WGS sequence"/>
</dbReference>
<keyword evidence="7" id="KW-0238">DNA-binding</keyword>
<comment type="cofactor">
    <cofactor evidence="10">
        <name>Mn(2+)</name>
        <dbReference type="ChEBI" id="CHEBI:29035"/>
    </cofactor>
    <cofactor evidence="10">
        <name>Fe(2+)</name>
        <dbReference type="ChEBI" id="CHEBI:29033"/>
    </cofactor>
    <text evidence="10">Binds 1 Mn(2+) or Fe(2+) ion per subunit.</text>
</comment>
<keyword evidence="10" id="KW-0408">Iron</keyword>
<gene>
    <name evidence="11" type="ORF">ATL39_2210</name>
</gene>
<keyword evidence="4" id="KW-0678">Repressor</keyword>
<feature type="binding site" evidence="9">
    <location>
        <position position="98"/>
    </location>
    <ligand>
        <name>Zn(2+)</name>
        <dbReference type="ChEBI" id="CHEBI:29105"/>
    </ligand>
</feature>
<evidence type="ECO:0000256" key="10">
    <source>
        <dbReference type="PIRSR" id="PIRSR602481-2"/>
    </source>
</evidence>
<organism evidence="11 12">
    <name type="scientific">Sinobaca qinghaiensis</name>
    <dbReference type="NCBI Taxonomy" id="342944"/>
    <lineage>
        <taxon>Bacteria</taxon>
        <taxon>Bacillati</taxon>
        <taxon>Bacillota</taxon>
        <taxon>Bacilli</taxon>
        <taxon>Bacillales</taxon>
        <taxon>Sporolactobacillaceae</taxon>
        <taxon>Sinobaca</taxon>
    </lineage>
</organism>
<dbReference type="GO" id="GO:0000976">
    <property type="term" value="F:transcription cis-regulatory region binding"/>
    <property type="evidence" value="ECO:0007669"/>
    <property type="project" value="TreeGrafter"/>
</dbReference>
<dbReference type="Gene3D" id="1.10.10.10">
    <property type="entry name" value="Winged helix-like DNA-binding domain superfamily/Winged helix DNA-binding domain"/>
    <property type="match status" value="1"/>
</dbReference>
<comment type="similarity">
    <text evidence="2">Belongs to the Fur family.</text>
</comment>
<dbReference type="InterPro" id="IPR002481">
    <property type="entry name" value="FUR"/>
</dbReference>
<evidence type="ECO:0000256" key="1">
    <source>
        <dbReference type="ARBA" id="ARBA00004496"/>
    </source>
</evidence>
<comment type="cofactor">
    <cofactor evidence="9">
        <name>Zn(2+)</name>
        <dbReference type="ChEBI" id="CHEBI:29105"/>
    </cofactor>
    <text evidence="9">Binds 1 zinc ion per subunit.</text>
</comment>
<keyword evidence="5 9" id="KW-0862">Zinc</keyword>
<sequence>MNVEQALNQLKKDGFKYTGKREQMLELFSKEKRYLSAKDVLVELQKNYPGVSFDTVYRNLSLFAEKEILEMTELDGEKKFRFSCATTQHHHHLICLDCGKTKHIHSCPMDWLEENVESDFAVTSHKFEIYGYCEECQAKSKVTA</sequence>